<keyword evidence="1" id="KW-0472">Membrane</keyword>
<evidence type="ECO:0000256" key="1">
    <source>
        <dbReference type="SAM" id="Phobius"/>
    </source>
</evidence>
<feature type="transmembrane region" description="Helical" evidence="1">
    <location>
        <begin position="67"/>
        <end position="90"/>
    </location>
</feature>
<evidence type="ECO:0000313" key="2">
    <source>
        <dbReference type="EMBL" id="NNG40065.1"/>
    </source>
</evidence>
<protein>
    <submittedName>
        <fullName evidence="2">Uncharacterized protein</fullName>
    </submittedName>
</protein>
<dbReference type="EMBL" id="JABENB010000002">
    <property type="protein sequence ID" value="NNG40065.1"/>
    <property type="molecule type" value="Genomic_DNA"/>
</dbReference>
<accession>A0A849AHY7</accession>
<organism evidence="2 3">
    <name type="scientific">Flexivirga aerilata</name>
    <dbReference type="NCBI Taxonomy" id="1656889"/>
    <lineage>
        <taxon>Bacteria</taxon>
        <taxon>Bacillati</taxon>
        <taxon>Actinomycetota</taxon>
        <taxon>Actinomycetes</taxon>
        <taxon>Micrococcales</taxon>
        <taxon>Dermacoccaceae</taxon>
        <taxon>Flexivirga</taxon>
    </lineage>
</organism>
<dbReference type="AlphaFoldDB" id="A0A849AHY7"/>
<name>A0A849AHY7_9MICO</name>
<sequence length="130" mass="14076">MSDQPITPRSVVHARRGLGYLLLGFLTTLMPVPYNIVALVPLVASAVESVLTLRALAAARTPGPIKAWTSVGLALTVALIVMVAVPYVFWGTTQRYETCMSKANTKTTQAVCKQQLSDRSNDMRRLITGS</sequence>
<reference evidence="2 3" key="1">
    <citation type="submission" date="2020-05" db="EMBL/GenBank/DDBJ databases">
        <title>Flexivirga sp. ID2601S isolated from air conditioner.</title>
        <authorList>
            <person name="Kim D.H."/>
        </authorList>
    </citation>
    <scope>NUCLEOTIDE SEQUENCE [LARGE SCALE GENOMIC DNA]</scope>
    <source>
        <strain evidence="2 3">ID2601S</strain>
    </source>
</reference>
<evidence type="ECO:0000313" key="3">
    <source>
        <dbReference type="Proteomes" id="UP000557772"/>
    </source>
</evidence>
<comment type="caution">
    <text evidence="2">The sequence shown here is derived from an EMBL/GenBank/DDBJ whole genome shotgun (WGS) entry which is preliminary data.</text>
</comment>
<keyword evidence="1" id="KW-1133">Transmembrane helix</keyword>
<dbReference type="Proteomes" id="UP000557772">
    <property type="component" value="Unassembled WGS sequence"/>
</dbReference>
<proteinExistence type="predicted"/>
<feature type="transmembrane region" description="Helical" evidence="1">
    <location>
        <begin position="20"/>
        <end position="47"/>
    </location>
</feature>
<dbReference type="RefSeq" id="WP_171156027.1">
    <property type="nucleotide sequence ID" value="NZ_JABENB010000002.1"/>
</dbReference>
<keyword evidence="3" id="KW-1185">Reference proteome</keyword>
<gene>
    <name evidence="2" type="ORF">HJ588_12410</name>
</gene>
<keyword evidence="1" id="KW-0812">Transmembrane</keyword>